<keyword evidence="1" id="KW-0472">Membrane</keyword>
<organism evidence="2 3">
    <name type="scientific">Mytilus edulis</name>
    <name type="common">Blue mussel</name>
    <dbReference type="NCBI Taxonomy" id="6550"/>
    <lineage>
        <taxon>Eukaryota</taxon>
        <taxon>Metazoa</taxon>
        <taxon>Spiralia</taxon>
        <taxon>Lophotrochozoa</taxon>
        <taxon>Mollusca</taxon>
        <taxon>Bivalvia</taxon>
        <taxon>Autobranchia</taxon>
        <taxon>Pteriomorphia</taxon>
        <taxon>Mytilida</taxon>
        <taxon>Mytiloidea</taxon>
        <taxon>Mytilidae</taxon>
        <taxon>Mytilinae</taxon>
        <taxon>Mytilus</taxon>
    </lineage>
</organism>
<feature type="transmembrane region" description="Helical" evidence="1">
    <location>
        <begin position="86"/>
        <end position="107"/>
    </location>
</feature>
<proteinExistence type="predicted"/>
<dbReference type="Proteomes" id="UP000683360">
    <property type="component" value="Unassembled WGS sequence"/>
</dbReference>
<keyword evidence="1" id="KW-1133">Transmembrane helix</keyword>
<gene>
    <name evidence="2" type="ORF">MEDL_2767</name>
</gene>
<keyword evidence="1" id="KW-0812">Transmembrane</keyword>
<feature type="transmembrane region" description="Helical" evidence="1">
    <location>
        <begin position="55"/>
        <end position="74"/>
    </location>
</feature>
<dbReference type="EMBL" id="CAJPWZ010000162">
    <property type="protein sequence ID" value="CAG2187261.1"/>
    <property type="molecule type" value="Genomic_DNA"/>
</dbReference>
<evidence type="ECO:0000313" key="2">
    <source>
        <dbReference type="EMBL" id="CAG2187261.1"/>
    </source>
</evidence>
<comment type="caution">
    <text evidence="2">The sequence shown here is derived from an EMBL/GenBank/DDBJ whole genome shotgun (WGS) entry which is preliminary data.</text>
</comment>
<dbReference type="AlphaFoldDB" id="A0A8S3PU40"/>
<keyword evidence="3" id="KW-1185">Reference proteome</keyword>
<name>A0A8S3PU40_MYTED</name>
<sequence>MDRTLRQELPDVNPENEYDLVDISIYELSDTADTETINADDTSIQRNSFRNRRSCLWSITFSWIVFPTTAGNLLQDVIGRQHSQDGQISSIVTLKTAVGVLVVLMYIRFSPGRIEGLQLNTESIHTLKVKFKCLHPEMNTVTFVKTPTDTNVHSIIPLAHEYQVDKTLNKADSFLSKKHKDTGFGKCRCQMIVDGIVEAEKYGLTKTLNILIDFASRKKYSVFSKVNGYNEITTQTLFTISMTRWQKDIDAKTGETCSKYYESCVSA</sequence>
<dbReference type="OrthoDB" id="6149725at2759"/>
<evidence type="ECO:0000313" key="3">
    <source>
        <dbReference type="Proteomes" id="UP000683360"/>
    </source>
</evidence>
<reference evidence="2" key="1">
    <citation type="submission" date="2021-03" db="EMBL/GenBank/DDBJ databases">
        <authorList>
            <person name="Bekaert M."/>
        </authorList>
    </citation>
    <scope>NUCLEOTIDE SEQUENCE</scope>
</reference>
<accession>A0A8S3PU40</accession>
<evidence type="ECO:0000256" key="1">
    <source>
        <dbReference type="SAM" id="Phobius"/>
    </source>
</evidence>
<protein>
    <submittedName>
        <fullName evidence="2">Uncharacterized protein</fullName>
    </submittedName>
</protein>